<accession>A0A951PIQ6</accession>
<evidence type="ECO:0000313" key="2">
    <source>
        <dbReference type="EMBL" id="MBW4544443.1"/>
    </source>
</evidence>
<dbReference type="Proteomes" id="UP000753908">
    <property type="component" value="Unassembled WGS sequence"/>
</dbReference>
<dbReference type="AlphaFoldDB" id="A0A951PIQ6"/>
<feature type="region of interest" description="Disordered" evidence="1">
    <location>
        <begin position="50"/>
        <end position="74"/>
    </location>
</feature>
<name>A0A951PIQ6_9CYAN</name>
<organism evidence="2 3">
    <name type="scientific">Symplocastrum torsivum CPER-KK1</name>
    <dbReference type="NCBI Taxonomy" id="450513"/>
    <lineage>
        <taxon>Bacteria</taxon>
        <taxon>Bacillati</taxon>
        <taxon>Cyanobacteriota</taxon>
        <taxon>Cyanophyceae</taxon>
        <taxon>Oscillatoriophycideae</taxon>
        <taxon>Oscillatoriales</taxon>
        <taxon>Microcoleaceae</taxon>
        <taxon>Symplocastrum</taxon>
    </lineage>
</organism>
<reference evidence="2" key="1">
    <citation type="submission" date="2021-05" db="EMBL/GenBank/DDBJ databases">
        <authorList>
            <person name="Pietrasiak N."/>
            <person name="Ward R."/>
            <person name="Stajich J.E."/>
            <person name="Kurbessoian T."/>
        </authorList>
    </citation>
    <scope>NUCLEOTIDE SEQUENCE</scope>
    <source>
        <strain evidence="2">CPER-KK1</strain>
    </source>
</reference>
<comment type="caution">
    <text evidence="2">The sequence shown here is derived from an EMBL/GenBank/DDBJ whole genome shotgun (WGS) entry which is preliminary data.</text>
</comment>
<dbReference type="EMBL" id="JAHHIF010000009">
    <property type="protein sequence ID" value="MBW4544443.1"/>
    <property type="molecule type" value="Genomic_DNA"/>
</dbReference>
<evidence type="ECO:0000313" key="3">
    <source>
        <dbReference type="Proteomes" id="UP000753908"/>
    </source>
</evidence>
<reference evidence="2" key="2">
    <citation type="journal article" date="2022" name="Microbiol. Resour. Announc.">
        <title>Metagenome Sequencing to Explore Phylogenomics of Terrestrial Cyanobacteria.</title>
        <authorList>
            <person name="Ward R.D."/>
            <person name="Stajich J.E."/>
            <person name="Johansen J.R."/>
            <person name="Huntemann M."/>
            <person name="Clum A."/>
            <person name="Foster B."/>
            <person name="Foster B."/>
            <person name="Roux S."/>
            <person name="Palaniappan K."/>
            <person name="Varghese N."/>
            <person name="Mukherjee S."/>
            <person name="Reddy T.B.K."/>
            <person name="Daum C."/>
            <person name="Copeland A."/>
            <person name="Chen I.A."/>
            <person name="Ivanova N.N."/>
            <person name="Kyrpides N.C."/>
            <person name="Shapiro N."/>
            <person name="Eloe-Fadrosh E.A."/>
            <person name="Pietrasiak N."/>
        </authorList>
    </citation>
    <scope>NUCLEOTIDE SEQUENCE</scope>
    <source>
        <strain evidence="2">CPER-KK1</strain>
    </source>
</reference>
<gene>
    <name evidence="2" type="ORF">KME25_08375</name>
</gene>
<proteinExistence type="predicted"/>
<sequence length="74" mass="8260">MNGLLLQLKSLKFFIENLLPKLSLSRGNTLLPVLEKPGLRDVAAQTLNAMEPEFSRPPELGSQRRHFPEVSAGF</sequence>
<protein>
    <submittedName>
        <fullName evidence="2">Uncharacterized protein</fullName>
    </submittedName>
</protein>
<evidence type="ECO:0000256" key="1">
    <source>
        <dbReference type="SAM" id="MobiDB-lite"/>
    </source>
</evidence>